<proteinExistence type="inferred from homology"/>
<sequence length="368" mass="39541">MSDSTLERTGHPGAGQAQAPAGVVPSGGARPPRPARRQSGPFAERRHRTRYLWLVGGLVALAALTTYGNLAWDNPMPPGSEGFWIIAGMRVESIVVMAVVALCQAVATVSFQTATNNRIITPSIMGFESLYTLVQTAAVFFFGVAGVTMVVGLGQFALQTALMVVFAVLLYSWLLSGRFGNIHIMLLVGVVLGGGLGALSTFMQRVLDPNEFDVLTARLFGNISNAQSEYLPYAIPIAVVCAAVLFIRARRMNVLALGADATNNLGLNHKREIMIVLTLVSVLMAMTTSLVGPMTFLGFLVATLAYQFTDTYDHRLILPVAVLIGYTILSGAYFVLRNIFYAEGAVTIIIELVGGLVFLLVILRKGRL</sequence>
<evidence type="ECO:0000313" key="10">
    <source>
        <dbReference type="EMBL" id="MEO9247829.1"/>
    </source>
</evidence>
<comment type="similarity">
    <text evidence="2">Belongs to the binding-protein-dependent transport system permease family. FecCD subfamily.</text>
</comment>
<gene>
    <name evidence="10" type="ORF">ABDK96_09065</name>
</gene>
<dbReference type="Gene3D" id="1.10.3470.10">
    <property type="entry name" value="ABC transporter involved in vitamin B12 uptake, BtuC"/>
    <property type="match status" value="1"/>
</dbReference>
<feature type="transmembrane region" description="Helical" evidence="9">
    <location>
        <begin position="230"/>
        <end position="247"/>
    </location>
</feature>
<keyword evidence="4" id="KW-1003">Cell membrane</keyword>
<feature type="transmembrane region" description="Helical" evidence="9">
    <location>
        <begin position="156"/>
        <end position="175"/>
    </location>
</feature>
<comment type="caution">
    <text evidence="10">The sequence shown here is derived from an EMBL/GenBank/DDBJ whole genome shotgun (WGS) entry which is preliminary data.</text>
</comment>
<dbReference type="PANTHER" id="PTHR30472:SF19">
    <property type="entry name" value="PETROBACTIN IMPORT SYSTEM PERMEASE PROTEIN YCLO"/>
    <property type="match status" value="1"/>
</dbReference>
<evidence type="ECO:0000313" key="11">
    <source>
        <dbReference type="Proteomes" id="UP001484097"/>
    </source>
</evidence>
<keyword evidence="7 9" id="KW-0472">Membrane</keyword>
<feature type="transmembrane region" description="Helical" evidence="9">
    <location>
        <begin position="51"/>
        <end position="70"/>
    </location>
</feature>
<evidence type="ECO:0000256" key="3">
    <source>
        <dbReference type="ARBA" id="ARBA00022448"/>
    </source>
</evidence>
<dbReference type="RefSeq" id="WP_347920474.1">
    <property type="nucleotide sequence ID" value="NZ_JBDXMX010000003.1"/>
</dbReference>
<accession>A0ABV0II41</accession>
<keyword evidence="5 9" id="KW-0812">Transmembrane</keyword>
<dbReference type="InterPro" id="IPR000522">
    <property type="entry name" value="ABC_transptr_permease_BtuC"/>
</dbReference>
<name>A0ABV0II41_9MICC</name>
<dbReference type="InterPro" id="IPR037294">
    <property type="entry name" value="ABC_BtuC-like"/>
</dbReference>
<evidence type="ECO:0000256" key="2">
    <source>
        <dbReference type="ARBA" id="ARBA00007935"/>
    </source>
</evidence>
<feature type="compositionally biased region" description="Basic and acidic residues" evidence="8">
    <location>
        <begin position="1"/>
        <end position="10"/>
    </location>
</feature>
<evidence type="ECO:0000256" key="4">
    <source>
        <dbReference type="ARBA" id="ARBA00022475"/>
    </source>
</evidence>
<evidence type="ECO:0000256" key="8">
    <source>
        <dbReference type="SAM" id="MobiDB-lite"/>
    </source>
</evidence>
<evidence type="ECO:0000256" key="1">
    <source>
        <dbReference type="ARBA" id="ARBA00004651"/>
    </source>
</evidence>
<keyword evidence="6 9" id="KW-1133">Transmembrane helix</keyword>
<dbReference type="EMBL" id="JBDXMX010000003">
    <property type="protein sequence ID" value="MEO9247829.1"/>
    <property type="molecule type" value="Genomic_DNA"/>
</dbReference>
<protein>
    <submittedName>
        <fullName evidence="10">Iron chelate uptake ABC transporter family permease subunit</fullName>
    </submittedName>
</protein>
<feature type="region of interest" description="Disordered" evidence="8">
    <location>
        <begin position="1"/>
        <end position="42"/>
    </location>
</feature>
<evidence type="ECO:0000256" key="7">
    <source>
        <dbReference type="ARBA" id="ARBA00023136"/>
    </source>
</evidence>
<dbReference type="Pfam" id="PF01032">
    <property type="entry name" value="FecCD"/>
    <property type="match status" value="1"/>
</dbReference>
<organism evidence="10 11">
    <name type="scientific">Citricoccus nitrophenolicus</name>
    <dbReference type="NCBI Taxonomy" id="863575"/>
    <lineage>
        <taxon>Bacteria</taxon>
        <taxon>Bacillati</taxon>
        <taxon>Actinomycetota</taxon>
        <taxon>Actinomycetes</taxon>
        <taxon>Micrococcales</taxon>
        <taxon>Micrococcaceae</taxon>
        <taxon>Citricoccus</taxon>
    </lineage>
</organism>
<dbReference type="PANTHER" id="PTHR30472">
    <property type="entry name" value="FERRIC ENTEROBACTIN TRANSPORT SYSTEM PERMEASE PROTEIN"/>
    <property type="match status" value="1"/>
</dbReference>
<dbReference type="Proteomes" id="UP001484097">
    <property type="component" value="Unassembled WGS sequence"/>
</dbReference>
<feature type="transmembrane region" description="Helical" evidence="9">
    <location>
        <begin position="182"/>
        <end position="203"/>
    </location>
</feature>
<evidence type="ECO:0000256" key="9">
    <source>
        <dbReference type="SAM" id="Phobius"/>
    </source>
</evidence>
<feature type="compositionally biased region" description="Low complexity" evidence="8">
    <location>
        <begin position="14"/>
        <end position="30"/>
    </location>
</feature>
<feature type="transmembrane region" description="Helical" evidence="9">
    <location>
        <begin position="345"/>
        <end position="363"/>
    </location>
</feature>
<feature type="transmembrane region" description="Helical" evidence="9">
    <location>
        <begin position="273"/>
        <end position="304"/>
    </location>
</feature>
<comment type="subcellular location">
    <subcellularLocation>
        <location evidence="1">Cell membrane</location>
        <topology evidence="1">Multi-pass membrane protein</topology>
    </subcellularLocation>
</comment>
<keyword evidence="11" id="KW-1185">Reference proteome</keyword>
<feature type="transmembrane region" description="Helical" evidence="9">
    <location>
        <begin position="316"/>
        <end position="336"/>
    </location>
</feature>
<reference evidence="10 11" key="1">
    <citation type="submission" date="2024-05" db="EMBL/GenBank/DDBJ databases">
        <authorList>
            <person name="Yi C."/>
        </authorList>
    </citation>
    <scope>NUCLEOTIDE SEQUENCE [LARGE SCALE GENOMIC DNA]</scope>
    <source>
        <strain evidence="10 11">XS13</strain>
    </source>
</reference>
<evidence type="ECO:0000256" key="5">
    <source>
        <dbReference type="ARBA" id="ARBA00022692"/>
    </source>
</evidence>
<dbReference type="SUPFAM" id="SSF81345">
    <property type="entry name" value="ABC transporter involved in vitamin B12 uptake, BtuC"/>
    <property type="match status" value="1"/>
</dbReference>
<keyword evidence="3" id="KW-0813">Transport</keyword>
<feature type="transmembrane region" description="Helical" evidence="9">
    <location>
        <begin position="82"/>
        <end position="109"/>
    </location>
</feature>
<feature type="transmembrane region" description="Helical" evidence="9">
    <location>
        <begin position="130"/>
        <end position="150"/>
    </location>
</feature>
<evidence type="ECO:0000256" key="6">
    <source>
        <dbReference type="ARBA" id="ARBA00022989"/>
    </source>
</evidence>